<name>A0A150GPW5_GONPE</name>
<dbReference type="OrthoDB" id="8061355at2759"/>
<dbReference type="Proteomes" id="UP000075714">
    <property type="component" value="Unassembled WGS sequence"/>
</dbReference>
<keyword evidence="10" id="KW-1185">Reference proteome</keyword>
<dbReference type="GO" id="GO:0005319">
    <property type="term" value="F:lipid transporter activity"/>
    <property type="evidence" value="ECO:0007669"/>
    <property type="project" value="TreeGrafter"/>
</dbReference>
<dbReference type="InterPro" id="IPR027417">
    <property type="entry name" value="P-loop_NTPase"/>
</dbReference>
<dbReference type="GO" id="GO:0140359">
    <property type="term" value="F:ABC-type transporter activity"/>
    <property type="evidence" value="ECO:0007669"/>
    <property type="project" value="InterPro"/>
</dbReference>
<dbReference type="Pfam" id="PF12698">
    <property type="entry name" value="ABC2_membrane_3"/>
    <property type="match status" value="1"/>
</dbReference>
<comment type="caution">
    <text evidence="9">The sequence shown here is derived from an EMBL/GenBank/DDBJ whole genome shotgun (WGS) entry which is preliminary data.</text>
</comment>
<reference evidence="10" key="1">
    <citation type="journal article" date="2016" name="Nat. Commun.">
        <title>The Gonium pectorale genome demonstrates co-option of cell cycle regulation during the evolution of multicellularity.</title>
        <authorList>
            <person name="Hanschen E.R."/>
            <person name="Marriage T.N."/>
            <person name="Ferris P.J."/>
            <person name="Hamaji T."/>
            <person name="Toyoda A."/>
            <person name="Fujiyama A."/>
            <person name="Neme R."/>
            <person name="Noguchi H."/>
            <person name="Minakuchi Y."/>
            <person name="Suzuki M."/>
            <person name="Kawai-Toyooka H."/>
            <person name="Smith D.R."/>
            <person name="Sparks H."/>
            <person name="Anderson J."/>
            <person name="Bakaric R."/>
            <person name="Luria V."/>
            <person name="Karger A."/>
            <person name="Kirschner M.W."/>
            <person name="Durand P.M."/>
            <person name="Michod R.E."/>
            <person name="Nozaki H."/>
            <person name="Olson B.J."/>
        </authorList>
    </citation>
    <scope>NUCLEOTIDE SEQUENCE [LARGE SCALE GENOMIC DNA]</scope>
    <source>
        <strain evidence="10">NIES-2863</strain>
    </source>
</reference>
<gene>
    <name evidence="9" type="ORF">GPECTOR_11g29</name>
</gene>
<evidence type="ECO:0000256" key="4">
    <source>
        <dbReference type="ARBA" id="ARBA00022989"/>
    </source>
</evidence>
<comment type="similarity">
    <text evidence="2">Belongs to the ABC transporter superfamily. ABCA family. CPR flippase (TC 3.A.1.211) subfamily.</text>
</comment>
<dbReference type="EMBL" id="LSYV01000012">
    <property type="protein sequence ID" value="KXZ51851.1"/>
    <property type="molecule type" value="Genomic_DNA"/>
</dbReference>
<feature type="domain" description="ABC transporter" evidence="7">
    <location>
        <begin position="833"/>
        <end position="909"/>
    </location>
</feature>
<feature type="transmembrane region" description="Helical" evidence="6">
    <location>
        <begin position="461"/>
        <end position="490"/>
    </location>
</feature>
<dbReference type="STRING" id="33097.A0A150GPW5"/>
<dbReference type="AlphaFoldDB" id="A0A150GPW5"/>
<dbReference type="PANTHER" id="PTHR19229:SF154">
    <property type="entry name" value="ABC TRANSPORTER A FAMILY MEMBER 3-RELATED"/>
    <property type="match status" value="1"/>
</dbReference>
<evidence type="ECO:0000256" key="3">
    <source>
        <dbReference type="ARBA" id="ARBA00022692"/>
    </source>
</evidence>
<dbReference type="PANTHER" id="PTHR19229">
    <property type="entry name" value="ATP-BINDING CASSETTE TRANSPORTER SUBFAMILY A ABCA"/>
    <property type="match status" value="1"/>
</dbReference>
<feature type="transmembrane region" description="Helical" evidence="6">
    <location>
        <begin position="529"/>
        <end position="548"/>
    </location>
</feature>
<protein>
    <submittedName>
        <fullName evidence="9">Uncharacterized protein</fullName>
    </submittedName>
</protein>
<organism evidence="9 10">
    <name type="scientific">Gonium pectorale</name>
    <name type="common">Green alga</name>
    <dbReference type="NCBI Taxonomy" id="33097"/>
    <lineage>
        <taxon>Eukaryota</taxon>
        <taxon>Viridiplantae</taxon>
        <taxon>Chlorophyta</taxon>
        <taxon>core chlorophytes</taxon>
        <taxon>Chlorophyceae</taxon>
        <taxon>CS clade</taxon>
        <taxon>Chlamydomonadales</taxon>
        <taxon>Volvocaceae</taxon>
        <taxon>Gonium</taxon>
    </lineage>
</organism>
<evidence type="ECO:0000256" key="2">
    <source>
        <dbReference type="ARBA" id="ARBA00008526"/>
    </source>
</evidence>
<evidence type="ECO:0000256" key="5">
    <source>
        <dbReference type="ARBA" id="ARBA00023136"/>
    </source>
</evidence>
<sequence length="928" mass="99176">MGASPQAQARALLSKSAVYQRRNTATNVCLVVAPVFFCVLLAVLQLTPRFQRIEECTSLDTGYCERNRNATCRAFNDSNCSLRFSAPGQAVFCPIPVPSSWPAVLPSPRPTFRSGGSTGSWFPYTGSDMAAASAVAANLFTQPELPDIQPLFDLLRTSPLALLSLRPQQLLTLLLPVLAPGGLVSGDGESVDAAQLGRLGLTFGSGLRANNDYYLENAFINSNSNTSRVQLLVPWGFCSAAGIANVTNNFALPITEMLLRYYNYTYPLLRPLFRALNVTPDTLSPAAVGDSLLSGITAACVDALPYREANGSGLDRRLYCGFGSARCDGTFFIREYGAAWDFKKLSPTELKYDAYYNLTLPQDDPVNYRLPALLSTATKAWTRTYWGNLTTTGRLRNRLLGVMSFPKLAFKLKLDFSVLLGPLFYTWVIQMLMPSLLQQLVYEKEKRLRMMMKMHGLGDGAYWLVTYLWYLMLYIAYMIFFVVFGSLIRLKIFTTNSYTLQAVLYFIFGNNMIAFMFCLSSLFSSSRTATVVAFLYVFASGLIGELLLRPLMQENRGFILAVQLLPGFSLYRGLFEFSEYSIRSLFANTEGLRWAGLHDPGNGMLSAWAILAAEWPVFMLLGWYLEQPVLGGSGSVSGGSPLSRSSDAVAAVVGSGEREASGSPPWCGAARVAAAAVGSGASGSDGGAASASRGSGSDARIVVRPASPASPASPTLAKALAAAAADGAHKAAGGGDGYELRTDAADVAAETGRVAAMDEAALAGMPIVIKGLAKLFPTDRGRTGGGNTGGDGGGGGWRRLCCGVGVGGGAGAGAKGGGGRGGAPPPRGRLAVRSLTLAIERGECFGLLGPNGAGKTTTIHMLTGFLEPSAGDALVEGRSVRSRMPEIYRMMGVCPQDNLLWEQLTGEEHLLFYGRLKGLKEFCFDGSM</sequence>
<dbReference type="Gene3D" id="3.40.50.300">
    <property type="entry name" value="P-loop containing nucleotide triphosphate hydrolases"/>
    <property type="match status" value="1"/>
</dbReference>
<dbReference type="InterPro" id="IPR013525">
    <property type="entry name" value="ABC2_TM"/>
</dbReference>
<dbReference type="InterPro" id="IPR003439">
    <property type="entry name" value="ABC_transporter-like_ATP-bd"/>
</dbReference>
<keyword evidence="5 6" id="KW-0472">Membrane</keyword>
<evidence type="ECO:0000259" key="7">
    <source>
        <dbReference type="Pfam" id="PF00005"/>
    </source>
</evidence>
<evidence type="ECO:0000256" key="1">
    <source>
        <dbReference type="ARBA" id="ARBA00004141"/>
    </source>
</evidence>
<feature type="transmembrane region" description="Helical" evidence="6">
    <location>
        <begin position="24"/>
        <end position="44"/>
    </location>
</feature>
<comment type="subcellular location">
    <subcellularLocation>
        <location evidence="1">Membrane</location>
        <topology evidence="1">Multi-pass membrane protein</topology>
    </subcellularLocation>
</comment>
<dbReference type="SUPFAM" id="SSF52540">
    <property type="entry name" value="P-loop containing nucleoside triphosphate hydrolases"/>
    <property type="match status" value="1"/>
</dbReference>
<accession>A0A150GPW5</accession>
<evidence type="ECO:0000313" key="9">
    <source>
        <dbReference type="EMBL" id="KXZ51851.1"/>
    </source>
</evidence>
<dbReference type="GO" id="GO:0016887">
    <property type="term" value="F:ATP hydrolysis activity"/>
    <property type="evidence" value="ECO:0007669"/>
    <property type="project" value="InterPro"/>
</dbReference>
<keyword evidence="3 6" id="KW-0812">Transmembrane</keyword>
<dbReference type="GO" id="GO:0016020">
    <property type="term" value="C:membrane"/>
    <property type="evidence" value="ECO:0007669"/>
    <property type="project" value="UniProtKB-SubCell"/>
</dbReference>
<dbReference type="InterPro" id="IPR026082">
    <property type="entry name" value="ABCA"/>
</dbReference>
<dbReference type="Pfam" id="PF00005">
    <property type="entry name" value="ABC_tran"/>
    <property type="match status" value="1"/>
</dbReference>
<evidence type="ECO:0000259" key="8">
    <source>
        <dbReference type="Pfam" id="PF12698"/>
    </source>
</evidence>
<evidence type="ECO:0000313" key="10">
    <source>
        <dbReference type="Proteomes" id="UP000075714"/>
    </source>
</evidence>
<feature type="domain" description="ABC-2 type transporter transmembrane" evidence="8">
    <location>
        <begin position="419"/>
        <end position="624"/>
    </location>
</feature>
<keyword evidence="4 6" id="KW-1133">Transmembrane helix</keyword>
<proteinExistence type="inferred from homology"/>
<dbReference type="GO" id="GO:0005524">
    <property type="term" value="F:ATP binding"/>
    <property type="evidence" value="ECO:0007669"/>
    <property type="project" value="InterPro"/>
</dbReference>
<evidence type="ECO:0000256" key="6">
    <source>
        <dbReference type="SAM" id="Phobius"/>
    </source>
</evidence>
<feature type="transmembrane region" description="Helical" evidence="6">
    <location>
        <begin position="502"/>
        <end position="523"/>
    </location>
</feature>
<feature type="transmembrane region" description="Helical" evidence="6">
    <location>
        <begin position="416"/>
        <end position="441"/>
    </location>
</feature>